<keyword evidence="4" id="KW-1185">Reference proteome</keyword>
<dbReference type="EMBL" id="LFMY01000011">
    <property type="protein sequence ID" value="OKL57707.1"/>
    <property type="molecule type" value="Genomic_DNA"/>
</dbReference>
<proteinExistence type="predicted"/>
<keyword evidence="1" id="KW-0812">Transmembrane</keyword>
<dbReference type="AlphaFoldDB" id="A0A225AW34"/>
<keyword evidence="1" id="KW-1133">Transmembrane helix</keyword>
<evidence type="ECO:0000256" key="1">
    <source>
        <dbReference type="SAM" id="Phobius"/>
    </source>
</evidence>
<dbReference type="RefSeq" id="XP_020117828.1">
    <property type="nucleotide sequence ID" value="XM_020261992.1"/>
</dbReference>
<dbReference type="Proteomes" id="UP000214365">
    <property type="component" value="Unassembled WGS sequence"/>
</dbReference>
<dbReference type="PANTHER" id="PTHR38794">
    <property type="entry name" value="INTEGRAL MEMBRANE PROTEIN"/>
    <property type="match status" value="1"/>
</dbReference>
<name>A0A225AW34_TALAT</name>
<dbReference type="InterPro" id="IPR049326">
    <property type="entry name" value="Rhodopsin_dom_fungi"/>
</dbReference>
<feature type="transmembrane region" description="Helical" evidence="1">
    <location>
        <begin position="172"/>
        <end position="195"/>
    </location>
</feature>
<feature type="domain" description="Rhodopsin" evidence="2">
    <location>
        <begin position="33"/>
        <end position="271"/>
    </location>
</feature>
<comment type="caution">
    <text evidence="3">The sequence shown here is derived from an EMBL/GenBank/DDBJ whole genome shotgun (WGS) entry which is preliminary data.</text>
</comment>
<sequence>MSSPGAVGPETRGALVNILAWFWMVASCMAVVARLATKYVVVRKFGVDDGWEWPRRGQRRAVGITISFISKGIQCFYIQPRTLIHLGTELTVRYKSFYTAGILWIASECASKVSMVFLIKNLFNLGAQKLETLVFIASMVLWATASILVVIFECHVPYVWNFLGDQCINQTVFWNFTNAVNILLDISLILVPIIYMWQVQVSFRRKAVVIGCFATRVFNIAAIAWQIVELNRASNASNTTYALWSVATAMSLTQCLSIVTACIPYLKPFYQSLESGMIRSDDMRRRGGTFRGGYYYNSEGGHSQGSTWGQNVLKNMSDRHSKPHELQSITSITALNTATKYHQFDQETQASRSRTIQETRTFTVEEVTTHE</sequence>
<dbReference type="GeneID" id="31006655"/>
<keyword evidence="1" id="KW-0472">Membrane</keyword>
<dbReference type="STRING" id="1441469.A0A225AW34"/>
<accession>A0A225AW34</accession>
<protein>
    <recommendedName>
        <fullName evidence="2">Rhodopsin domain-containing protein</fullName>
    </recommendedName>
</protein>
<evidence type="ECO:0000313" key="3">
    <source>
        <dbReference type="EMBL" id="OKL57707.1"/>
    </source>
</evidence>
<feature type="transmembrane region" description="Helical" evidence="1">
    <location>
        <begin position="20"/>
        <end position="41"/>
    </location>
</feature>
<dbReference type="Pfam" id="PF20684">
    <property type="entry name" value="Fung_rhodopsin"/>
    <property type="match status" value="1"/>
</dbReference>
<feature type="transmembrane region" description="Helical" evidence="1">
    <location>
        <begin position="130"/>
        <end position="152"/>
    </location>
</feature>
<dbReference type="OrthoDB" id="4223925at2759"/>
<feature type="transmembrane region" description="Helical" evidence="1">
    <location>
        <begin position="240"/>
        <end position="266"/>
    </location>
</feature>
<evidence type="ECO:0000259" key="2">
    <source>
        <dbReference type="Pfam" id="PF20684"/>
    </source>
</evidence>
<feature type="transmembrane region" description="Helical" evidence="1">
    <location>
        <begin position="207"/>
        <end position="228"/>
    </location>
</feature>
<organism evidence="3 4">
    <name type="scientific">Talaromyces atroroseus</name>
    <dbReference type="NCBI Taxonomy" id="1441469"/>
    <lineage>
        <taxon>Eukaryota</taxon>
        <taxon>Fungi</taxon>
        <taxon>Dikarya</taxon>
        <taxon>Ascomycota</taxon>
        <taxon>Pezizomycotina</taxon>
        <taxon>Eurotiomycetes</taxon>
        <taxon>Eurotiomycetidae</taxon>
        <taxon>Eurotiales</taxon>
        <taxon>Trichocomaceae</taxon>
        <taxon>Talaromyces</taxon>
        <taxon>Talaromyces sect. Trachyspermi</taxon>
    </lineage>
</organism>
<reference evidence="3 4" key="1">
    <citation type="submission" date="2015-06" db="EMBL/GenBank/DDBJ databases">
        <title>Talaromyces atroroseus IBT 11181 draft genome.</title>
        <authorList>
            <person name="Rasmussen K.B."/>
            <person name="Rasmussen S."/>
            <person name="Petersen B."/>
            <person name="Sicheritz-Ponten T."/>
            <person name="Mortensen U.H."/>
            <person name="Thrane U."/>
        </authorList>
    </citation>
    <scope>NUCLEOTIDE SEQUENCE [LARGE SCALE GENOMIC DNA]</scope>
    <source>
        <strain evidence="3 4">IBT 11181</strain>
    </source>
</reference>
<dbReference type="PANTHER" id="PTHR38794:SF1">
    <property type="entry name" value="INTEGRAL MEMBRANE PROTEIN"/>
    <property type="match status" value="1"/>
</dbReference>
<evidence type="ECO:0000313" key="4">
    <source>
        <dbReference type="Proteomes" id="UP000214365"/>
    </source>
</evidence>
<gene>
    <name evidence="3" type="ORF">UA08_06899</name>
</gene>